<reference evidence="3 4" key="1">
    <citation type="journal article" date="2022" name="Int. J. Syst. Evol. Microbiol.">
        <title>Flavobacterium ammonificans sp. nov. and Flavobacterium ammoniigenes sp. nov., ammonifying bacteria isolated from surface river water.</title>
        <authorList>
            <person name="Watanabe K."/>
            <person name="Kitamura T."/>
            <person name="Ogata Y."/>
            <person name="Shindo C."/>
            <person name="Suda W."/>
        </authorList>
    </citation>
    <scope>NUCLEOTIDE SEQUENCE [LARGE SCALE GENOMIC DNA]</scope>
    <source>
        <strain evidence="3 4">GENT11</strain>
    </source>
</reference>
<dbReference type="InterPro" id="IPR025178">
    <property type="entry name" value="Lnb_N"/>
</dbReference>
<feature type="transmembrane region" description="Helical" evidence="1">
    <location>
        <begin position="233"/>
        <end position="251"/>
    </location>
</feature>
<organism evidence="3 4">
    <name type="scientific">Flavobacterium ammonificans</name>
    <dbReference type="NCBI Taxonomy" id="1751056"/>
    <lineage>
        <taxon>Bacteria</taxon>
        <taxon>Pseudomonadati</taxon>
        <taxon>Bacteroidota</taxon>
        <taxon>Flavobacteriia</taxon>
        <taxon>Flavobacteriales</taxon>
        <taxon>Flavobacteriaceae</taxon>
        <taxon>Flavobacterium</taxon>
    </lineage>
</organism>
<proteinExistence type="predicted"/>
<protein>
    <recommendedName>
        <fullName evidence="2">Lnb N-terminal periplasmic domain-containing protein</fullName>
    </recommendedName>
</protein>
<dbReference type="EMBL" id="AP025183">
    <property type="protein sequence ID" value="BDB52720.1"/>
    <property type="molecule type" value="Genomic_DNA"/>
</dbReference>
<reference evidence="3 4" key="2">
    <citation type="journal article" date="2022" name="Microorganisms">
        <title>Complete Genome Sequences of Two Flavobacterium ammonificans Strains and a Flavobacterium ammoniigenes Strain of Ammonifying Bacterioplankton Isolated from Surface River Water.</title>
        <authorList>
            <person name="Suda W."/>
            <person name="Ogata Y."/>
            <person name="Shindo C."/>
            <person name="Watanabe K."/>
        </authorList>
    </citation>
    <scope>NUCLEOTIDE SEQUENCE [LARGE SCALE GENOMIC DNA]</scope>
    <source>
        <strain evidence="3 4">GENT11</strain>
    </source>
</reference>
<dbReference type="Proteomes" id="UP001319865">
    <property type="component" value="Chromosome"/>
</dbReference>
<feature type="transmembrane region" description="Helical" evidence="1">
    <location>
        <begin position="333"/>
        <end position="353"/>
    </location>
</feature>
<evidence type="ECO:0000313" key="4">
    <source>
        <dbReference type="Proteomes" id="UP001319865"/>
    </source>
</evidence>
<feature type="domain" description="Lnb N-terminal periplasmic" evidence="2">
    <location>
        <begin position="16"/>
        <end position="165"/>
    </location>
</feature>
<evidence type="ECO:0000313" key="3">
    <source>
        <dbReference type="EMBL" id="BDB52720.1"/>
    </source>
</evidence>
<evidence type="ECO:0000256" key="1">
    <source>
        <dbReference type="SAM" id="Phobius"/>
    </source>
</evidence>
<sequence length="357" mass="40633">MSIPLSFSQTISLSKEAEISVLTCGTSTEVYALFGHTAIRVKDKANGIDVVYNYGAFDFGTPNFALKFAKGNLQYFAVANSYTDFITNYSYEKRSVYEQVLRLSATQKQRLFDLLNKSLLLENREYTYKFIDQNCTSMTVDVINKALTKNIIVKKGDTTTTYRSILFPYFNNHFYEQLGTSILFGTKTDQAGTAIFLPFELKESLDQIQLGQSPIAKENRTLLEFEPKTNSSWWNNPYTYLIVLAFVLLINKRTTDTIYLASIGVLGIAFIILGLYSTHLELGNNYNILLFNPFLLVLLAFAKAKNVNGIRYTLWLNLFALVIYSLLLINKAHLWIVTPLIITSCVVLVRGFWKKEI</sequence>
<dbReference type="Pfam" id="PF13387">
    <property type="entry name" value="Lnb_N"/>
    <property type="match status" value="1"/>
</dbReference>
<feature type="transmembrane region" description="Helical" evidence="1">
    <location>
        <begin position="284"/>
        <end position="302"/>
    </location>
</feature>
<accession>A0ABM7UYR8</accession>
<gene>
    <name evidence="3" type="ORF">GENT11_10320</name>
</gene>
<keyword evidence="1" id="KW-0472">Membrane</keyword>
<keyword evidence="4" id="KW-1185">Reference proteome</keyword>
<evidence type="ECO:0000259" key="2">
    <source>
        <dbReference type="Pfam" id="PF13387"/>
    </source>
</evidence>
<keyword evidence="1" id="KW-1133">Transmembrane helix</keyword>
<feature type="transmembrane region" description="Helical" evidence="1">
    <location>
        <begin position="258"/>
        <end position="278"/>
    </location>
</feature>
<feature type="transmembrane region" description="Helical" evidence="1">
    <location>
        <begin position="309"/>
        <end position="327"/>
    </location>
</feature>
<name>A0ABM7UYR8_9FLAO</name>
<keyword evidence="1" id="KW-0812">Transmembrane</keyword>